<evidence type="ECO:0000313" key="3">
    <source>
        <dbReference type="EMBL" id="KAF0694345.1"/>
    </source>
</evidence>
<keyword evidence="5" id="KW-1185">Reference proteome</keyword>
<evidence type="ECO:0000256" key="1">
    <source>
        <dbReference type="SAM" id="MobiDB-lite"/>
    </source>
</evidence>
<feature type="transmembrane region" description="Helical" evidence="2">
    <location>
        <begin position="302"/>
        <end position="327"/>
    </location>
</feature>
<dbReference type="Proteomes" id="UP000332933">
    <property type="component" value="Unassembled WGS sequence"/>
</dbReference>
<feature type="transmembrane region" description="Helical" evidence="2">
    <location>
        <begin position="146"/>
        <end position="166"/>
    </location>
</feature>
<organism evidence="4 5">
    <name type="scientific">Aphanomyces stellatus</name>
    <dbReference type="NCBI Taxonomy" id="120398"/>
    <lineage>
        <taxon>Eukaryota</taxon>
        <taxon>Sar</taxon>
        <taxon>Stramenopiles</taxon>
        <taxon>Oomycota</taxon>
        <taxon>Saprolegniomycetes</taxon>
        <taxon>Saprolegniales</taxon>
        <taxon>Verrucalvaceae</taxon>
        <taxon>Aphanomyces</taxon>
    </lineage>
</organism>
<dbReference type="EMBL" id="VJMH01005574">
    <property type="protein sequence ID" value="KAF0694345.1"/>
    <property type="molecule type" value="Genomic_DNA"/>
</dbReference>
<gene>
    <name evidence="4" type="primary">Aste57867_14756</name>
    <name evidence="3" type="ORF">As57867_014701</name>
    <name evidence="4" type="ORF">ASTE57867_14756</name>
</gene>
<feature type="transmembrane region" description="Helical" evidence="2">
    <location>
        <begin position="415"/>
        <end position="432"/>
    </location>
</feature>
<dbReference type="EMBL" id="CAADRA010005595">
    <property type="protein sequence ID" value="VFT91574.1"/>
    <property type="molecule type" value="Genomic_DNA"/>
</dbReference>
<evidence type="ECO:0000313" key="5">
    <source>
        <dbReference type="Proteomes" id="UP000332933"/>
    </source>
</evidence>
<feature type="region of interest" description="Disordered" evidence="1">
    <location>
        <begin position="562"/>
        <end position="587"/>
    </location>
</feature>
<feature type="transmembrane region" description="Helical" evidence="2">
    <location>
        <begin position="438"/>
        <end position="456"/>
    </location>
</feature>
<keyword evidence="2" id="KW-0472">Membrane</keyword>
<proteinExistence type="predicted"/>
<evidence type="ECO:0000313" key="4">
    <source>
        <dbReference type="EMBL" id="VFT91574.1"/>
    </source>
</evidence>
<feature type="transmembrane region" description="Helical" evidence="2">
    <location>
        <begin position="348"/>
        <end position="368"/>
    </location>
</feature>
<accession>A0A485L2F9</accession>
<reference evidence="3" key="2">
    <citation type="submission" date="2019-06" db="EMBL/GenBank/DDBJ databases">
        <title>Genomics analysis of Aphanomyces spp. identifies a new class of oomycete effector associated with host adaptation.</title>
        <authorList>
            <person name="Gaulin E."/>
        </authorList>
    </citation>
    <scope>NUCLEOTIDE SEQUENCE</scope>
    <source>
        <strain evidence="3">CBS 578.67</strain>
    </source>
</reference>
<feature type="transmembrane region" description="Helical" evidence="2">
    <location>
        <begin position="255"/>
        <end position="275"/>
    </location>
</feature>
<feature type="region of interest" description="Disordered" evidence="1">
    <location>
        <begin position="485"/>
        <end position="542"/>
    </location>
</feature>
<evidence type="ECO:0000256" key="2">
    <source>
        <dbReference type="SAM" id="Phobius"/>
    </source>
</evidence>
<feature type="transmembrane region" description="Helical" evidence="2">
    <location>
        <begin position="65"/>
        <end position="86"/>
    </location>
</feature>
<feature type="compositionally biased region" description="Low complexity" evidence="1">
    <location>
        <begin position="514"/>
        <end position="523"/>
    </location>
</feature>
<keyword evidence="2" id="KW-0812">Transmembrane</keyword>
<feature type="transmembrane region" description="Helical" evidence="2">
    <location>
        <begin position="374"/>
        <end position="395"/>
    </location>
</feature>
<feature type="transmembrane region" description="Helical" evidence="2">
    <location>
        <begin position="172"/>
        <end position="197"/>
    </location>
</feature>
<name>A0A485L2F9_9STRA</name>
<dbReference type="AlphaFoldDB" id="A0A485L2F9"/>
<reference evidence="4 5" key="1">
    <citation type="submission" date="2019-03" db="EMBL/GenBank/DDBJ databases">
        <authorList>
            <person name="Gaulin E."/>
            <person name="Dumas B."/>
        </authorList>
    </citation>
    <scope>NUCLEOTIDE SEQUENCE [LARGE SCALE GENOMIC DNA]</scope>
    <source>
        <strain evidence="4">CBS 568.67</strain>
    </source>
</reference>
<protein>
    <submittedName>
        <fullName evidence="4">Aste57867_14756 protein</fullName>
    </submittedName>
</protein>
<keyword evidence="2" id="KW-1133">Transmembrane helix</keyword>
<sequence length="587" mass="62728">MVEVPSAEEGAAHSFAPPPPPLVHAPTAATFRLRAHYLVAFSVTSVLSSQHFFPWHIDVGTANYVIAFVFTIAASLSTHICSNAVLRVIPFSGGAFGLARVSLGFYVGFLVASAECLGYIFNSAQAALAFGDILAPLLLPSSSFSSAILHPLLTLLVHALALWIHLGMHVRVWWRCCSVLAALVVASLLLVFLAAAIGTGPPSSSSSSPPPPPSAYTAWLVLPHFGRCFLGPDCLHLCCDDVHQPHITMTRVKSIAFAATTLFAIALLTVLVHLAPPAPTDAAPSLAPLYQRLSPHQSFPSALVSIPATLALVFSWTYSAAAVLRAMAASRLVSRHLRRRQLALARDGIAPVAAAALSTIVCLVAHVVPSLSPIAVSLLCACVTHAAQCAGFLYLRRAFKRLDVHLQSRLNLVHAVFAMVVWFLAALSLLVLQPQSPTTAATAAGLVVAGSGYYYGHARGAQKFSHSERQCLLFAHVILFNKNKSKQNTKRTRRESMSIRNGSLNNVRRKSIATTPPTSSTHSTETESTEMPRRMSRSRRSSAALATNFIVRDGKIIPIAMLPPPAGPSLGGRRRSSSKSIELATLE</sequence>
<feature type="transmembrane region" description="Helical" evidence="2">
    <location>
        <begin position="93"/>
        <end position="113"/>
    </location>
</feature>
<dbReference type="Gene3D" id="1.20.1740.10">
    <property type="entry name" value="Amino acid/polyamine transporter I"/>
    <property type="match status" value="1"/>
</dbReference>
<dbReference type="OrthoDB" id="69433at2759"/>